<dbReference type="Proteomes" id="UP000288351">
    <property type="component" value="Unassembled WGS sequence"/>
</dbReference>
<evidence type="ECO:0000313" key="1">
    <source>
        <dbReference type="EMBL" id="GCB92161.1"/>
    </source>
</evidence>
<sequence length="136" mass="15421">MADQREINLIPRHQPTMDRFPNKASAKDPMLPLQSHLKSVFGYRGILYDRTQGRQATRSPLQLRRTKNHLALAIRSKQGNGLRRGSNSVSSFCWIFDLHPLLQGALHPHGQLRTATEKTISTRTVLGCVKVERILT</sequence>
<dbReference type="AlphaFoldDB" id="A0A401R3G0"/>
<dbReference type="EMBL" id="BHXC01000006">
    <property type="protein sequence ID" value="GCB92161.1"/>
    <property type="molecule type" value="Genomic_DNA"/>
</dbReference>
<accession>A0A401R3G0</accession>
<organism evidence="1 2">
    <name type="scientific">Streptomyces noursei</name>
    <name type="common">Streptomyces albulus</name>
    <dbReference type="NCBI Taxonomy" id="1971"/>
    <lineage>
        <taxon>Bacteria</taxon>
        <taxon>Bacillati</taxon>
        <taxon>Actinomycetota</taxon>
        <taxon>Actinomycetes</taxon>
        <taxon>Kitasatosporales</taxon>
        <taxon>Streptomycetaceae</taxon>
        <taxon>Streptomyces</taxon>
    </lineage>
</organism>
<evidence type="ECO:0000313" key="2">
    <source>
        <dbReference type="Proteomes" id="UP000288351"/>
    </source>
</evidence>
<proteinExistence type="predicted"/>
<protein>
    <submittedName>
        <fullName evidence="1">Uncharacterized protein</fullName>
    </submittedName>
</protein>
<gene>
    <name evidence="1" type="ORF">SALB_04920</name>
</gene>
<reference evidence="1 2" key="1">
    <citation type="journal article" date="2019" name="Microbiol. Resour. Announc.">
        <title>Draft Genome Sequence of the Most Traditional epsilon-Poly-l-Lysine Producer, Streptomyces albulus NBRC14147.</title>
        <authorList>
            <person name="Yamanaka K."/>
            <person name="Hamano Y."/>
        </authorList>
    </citation>
    <scope>NUCLEOTIDE SEQUENCE [LARGE SCALE GENOMIC DNA]</scope>
    <source>
        <strain evidence="1 2">NBRC 14147</strain>
    </source>
</reference>
<comment type="caution">
    <text evidence="1">The sequence shown here is derived from an EMBL/GenBank/DDBJ whole genome shotgun (WGS) entry which is preliminary data.</text>
</comment>
<name>A0A401R3G0_STRNR</name>